<dbReference type="Pfam" id="PF00534">
    <property type="entry name" value="Glycos_transf_1"/>
    <property type="match status" value="1"/>
</dbReference>
<dbReference type="AlphaFoldDB" id="A0A7X6DPK3"/>
<dbReference type="GO" id="GO:0009103">
    <property type="term" value="P:lipopolysaccharide biosynthetic process"/>
    <property type="evidence" value="ECO:0007669"/>
    <property type="project" value="TreeGrafter"/>
</dbReference>
<protein>
    <submittedName>
        <fullName evidence="3">Glycosyltransferase family 4 protein</fullName>
    </submittedName>
</protein>
<proteinExistence type="predicted"/>
<organism evidence="3 4">
    <name type="scientific">Candidatus Manganitrophus noduliformans</name>
    <dbReference type="NCBI Taxonomy" id="2606439"/>
    <lineage>
        <taxon>Bacteria</taxon>
        <taxon>Pseudomonadati</taxon>
        <taxon>Nitrospirota</taxon>
        <taxon>Nitrospiria</taxon>
        <taxon>Candidatus Troglogloeales</taxon>
        <taxon>Candidatus Manganitrophaceae</taxon>
        <taxon>Candidatus Manganitrophus</taxon>
    </lineage>
</organism>
<comment type="caution">
    <text evidence="3">The sequence shown here is derived from an EMBL/GenBank/DDBJ whole genome shotgun (WGS) entry which is preliminary data.</text>
</comment>
<sequence length="860" mass="99169">MNTMNKKRIFWLGMHKVLVRTELPALREMGYEVFNPPYLSNVQDQSAELNWTQSESSLPEDIYEKLSKYNFFYNSISNEVAEILNEYFDAIIVTINPDWLVSILEVFKKTIIYRTYGQIGILSESLLHNGGYKLIQERENFWFVPHCEETASDEQHWLKNKLKVCPYWLTDDVFALQGKWEHRKPKKPHIGLTCPNITNPYYQGHFNYLKAYFEQRCFRYFGAQLEENADPNVVGTLPRERYLEEFLFLSGYLYTYRERNVCFLPPIEMMVFGGPVLYFSGSLLHRYFNAKTPGLVWNEDEALRKAKLLIKGDSQFVTEIIASQPPIVERYSKSFGLPVFRRVISEILDGTGPPKSASAAINKKSSERFAPSPVLLFAHFRGAYVFSNGEYSTMHGIPRVMRQFVRALTSVNVPVVVTAWSDDLINTHGFYSSQCDNPDLVSVVSVDDLGIGVTKAQEVAIKKNEGIISKVLKFFVGRSSFFRSIRDRHIHNPSTLNLIELILVGLYRVLLRIQNKAVYSAACLRAKVIKLTNKVLAIKNSVLRKKIREQPQNHVRVCGTRSAPWRYVIIPHYYLFPEVLTAGFDRVLSYIPDYMPYLFKGRNYFPEDGSHLEVGRKVVGLSTRVLTNSAFTTEYLPNCPLRVPKEKIVAFPMPFLSIRKDVGEEKSDHKVISKLSEKKFIFYPTQPHPNKRLDLLIRSWILINKLRPDLLLELTFTCGDIPPPLWDLIRKERLEPSIHLFPGISDSTLSWLYKNAVCLAFTSEFEGNFPTQVLEALEYRCPIVAMENPLITNELGEISRHLLIAPFADIDSFSNYVIYTAENRNEVLKHQENVLDFVRGLHSFEGFTKNVIELDRLMQG</sequence>
<evidence type="ECO:0000313" key="3">
    <source>
        <dbReference type="EMBL" id="NKE70964.1"/>
    </source>
</evidence>
<dbReference type="EMBL" id="VTOW01000002">
    <property type="protein sequence ID" value="NKE70964.1"/>
    <property type="molecule type" value="Genomic_DNA"/>
</dbReference>
<dbReference type="SUPFAM" id="SSF53756">
    <property type="entry name" value="UDP-Glycosyltransferase/glycogen phosphorylase"/>
    <property type="match status" value="1"/>
</dbReference>
<dbReference type="PANTHER" id="PTHR46401:SF2">
    <property type="entry name" value="GLYCOSYLTRANSFERASE WBBK-RELATED"/>
    <property type="match status" value="1"/>
</dbReference>
<dbReference type="PANTHER" id="PTHR46401">
    <property type="entry name" value="GLYCOSYLTRANSFERASE WBBK-RELATED"/>
    <property type="match status" value="1"/>
</dbReference>
<evidence type="ECO:0000259" key="2">
    <source>
        <dbReference type="Pfam" id="PF00534"/>
    </source>
</evidence>
<evidence type="ECO:0000313" key="4">
    <source>
        <dbReference type="Proteomes" id="UP000534783"/>
    </source>
</evidence>
<keyword evidence="4" id="KW-1185">Reference proteome</keyword>
<name>A0A7X6DPK3_9BACT</name>
<dbReference type="GO" id="GO:0016757">
    <property type="term" value="F:glycosyltransferase activity"/>
    <property type="evidence" value="ECO:0007669"/>
    <property type="project" value="InterPro"/>
</dbReference>
<reference evidence="3 4" key="1">
    <citation type="journal article" date="2020" name="Nature">
        <title>Bacterial chemolithoautotrophy via manganese oxidation.</title>
        <authorList>
            <person name="Yu H."/>
            <person name="Leadbetter J.R."/>
        </authorList>
    </citation>
    <scope>NUCLEOTIDE SEQUENCE [LARGE SCALE GENOMIC DNA]</scope>
    <source>
        <strain evidence="3 4">Mn-1</strain>
    </source>
</reference>
<accession>A0A7X6DPK3</accession>
<evidence type="ECO:0000256" key="1">
    <source>
        <dbReference type="ARBA" id="ARBA00022679"/>
    </source>
</evidence>
<gene>
    <name evidence="3" type="ORF">MNODULE_09465</name>
</gene>
<dbReference type="InterPro" id="IPR001296">
    <property type="entry name" value="Glyco_trans_1"/>
</dbReference>
<keyword evidence="1 3" id="KW-0808">Transferase</keyword>
<dbReference type="Gene3D" id="3.40.50.2000">
    <property type="entry name" value="Glycogen Phosphorylase B"/>
    <property type="match status" value="1"/>
</dbReference>
<dbReference type="Proteomes" id="UP000534783">
    <property type="component" value="Unassembled WGS sequence"/>
</dbReference>
<feature type="domain" description="Glycosyl transferase family 1" evidence="2">
    <location>
        <begin position="668"/>
        <end position="826"/>
    </location>
</feature>